<keyword evidence="4" id="KW-1185">Reference proteome</keyword>
<keyword evidence="2" id="KW-0812">Transmembrane</keyword>
<feature type="signal peptide" evidence="3">
    <location>
        <begin position="1"/>
        <end position="30"/>
    </location>
</feature>
<evidence type="ECO:0000256" key="1">
    <source>
        <dbReference type="SAM" id="MobiDB-lite"/>
    </source>
</evidence>
<accession>A0A914I5M3</accession>
<keyword evidence="2" id="KW-0472">Membrane</keyword>
<keyword evidence="2" id="KW-1133">Transmembrane helix</keyword>
<organism evidence="4 5">
    <name type="scientific">Globodera rostochiensis</name>
    <name type="common">Golden nematode worm</name>
    <name type="synonym">Heterodera rostochiensis</name>
    <dbReference type="NCBI Taxonomy" id="31243"/>
    <lineage>
        <taxon>Eukaryota</taxon>
        <taxon>Metazoa</taxon>
        <taxon>Ecdysozoa</taxon>
        <taxon>Nematoda</taxon>
        <taxon>Chromadorea</taxon>
        <taxon>Rhabditida</taxon>
        <taxon>Tylenchina</taxon>
        <taxon>Tylenchomorpha</taxon>
        <taxon>Tylenchoidea</taxon>
        <taxon>Heteroderidae</taxon>
        <taxon>Heteroderinae</taxon>
        <taxon>Globodera</taxon>
    </lineage>
</organism>
<evidence type="ECO:0000313" key="5">
    <source>
        <dbReference type="WBParaSite" id="Gr19_v10_g7114.t1"/>
    </source>
</evidence>
<dbReference type="WBParaSite" id="Gr19_v10_g7114.t1">
    <property type="protein sequence ID" value="Gr19_v10_g7114.t1"/>
    <property type="gene ID" value="Gr19_v10_g7114"/>
</dbReference>
<protein>
    <submittedName>
        <fullName evidence="5">Uncharacterized protein</fullName>
    </submittedName>
</protein>
<reference evidence="5" key="1">
    <citation type="submission" date="2022-11" db="UniProtKB">
        <authorList>
            <consortium name="WormBaseParasite"/>
        </authorList>
    </citation>
    <scope>IDENTIFICATION</scope>
</reference>
<evidence type="ECO:0000256" key="2">
    <source>
        <dbReference type="SAM" id="Phobius"/>
    </source>
</evidence>
<feature type="compositionally biased region" description="Low complexity" evidence="1">
    <location>
        <begin position="193"/>
        <end position="204"/>
    </location>
</feature>
<evidence type="ECO:0000256" key="3">
    <source>
        <dbReference type="SAM" id="SignalP"/>
    </source>
</evidence>
<sequence>MQQIMSTKMCQFTRVLQLLLLFLVLLEVGALPMLSSSIRRHIQHKHDHNIRHMQHQHHKNLPEEQRPMPNQSRLDTLKQALNIGDEEHDDVQKPQVVEMHAVNAWSGYRNWIDAETHSVYMFTFTYFGMITLLMVMLLVLMSCCYMYDCMGCYDPFVQKCNNAAGAGASSSVFPSAKDSNKLQMVLSKDKKSSSSSSSSRRWSSATIVQL</sequence>
<evidence type="ECO:0000313" key="4">
    <source>
        <dbReference type="Proteomes" id="UP000887572"/>
    </source>
</evidence>
<dbReference type="AlphaFoldDB" id="A0A914I5M3"/>
<name>A0A914I5M3_GLORO</name>
<dbReference type="Proteomes" id="UP000887572">
    <property type="component" value="Unplaced"/>
</dbReference>
<feature type="chain" id="PRO_5037480355" evidence="3">
    <location>
        <begin position="31"/>
        <end position="210"/>
    </location>
</feature>
<keyword evidence="3" id="KW-0732">Signal</keyword>
<feature type="region of interest" description="Disordered" evidence="1">
    <location>
        <begin position="187"/>
        <end position="210"/>
    </location>
</feature>
<feature type="transmembrane region" description="Helical" evidence="2">
    <location>
        <begin position="119"/>
        <end position="140"/>
    </location>
</feature>
<proteinExistence type="predicted"/>